<keyword evidence="2" id="KW-0472">Membrane</keyword>
<feature type="signal peptide" evidence="3">
    <location>
        <begin position="1"/>
        <end position="24"/>
    </location>
</feature>
<dbReference type="CDD" id="cd12087">
    <property type="entry name" value="TM_EGFR-like"/>
    <property type="match status" value="1"/>
</dbReference>
<feature type="compositionally biased region" description="Polar residues" evidence="1">
    <location>
        <begin position="296"/>
        <end position="308"/>
    </location>
</feature>
<evidence type="ECO:0000313" key="5">
    <source>
        <dbReference type="Proteomes" id="UP000005408"/>
    </source>
</evidence>
<reference evidence="4" key="1">
    <citation type="submission" date="2022-08" db="UniProtKB">
        <authorList>
            <consortium name="EnsemblMetazoa"/>
        </authorList>
    </citation>
    <scope>IDENTIFICATION</scope>
    <source>
        <strain evidence="4">05x7-T-G4-1.051#20</strain>
    </source>
</reference>
<evidence type="ECO:0000313" key="4">
    <source>
        <dbReference type="EnsemblMetazoa" id="G22627.4:cds"/>
    </source>
</evidence>
<keyword evidence="5" id="KW-1185">Reference proteome</keyword>
<evidence type="ECO:0000256" key="1">
    <source>
        <dbReference type="SAM" id="MobiDB-lite"/>
    </source>
</evidence>
<evidence type="ECO:0000256" key="2">
    <source>
        <dbReference type="SAM" id="Phobius"/>
    </source>
</evidence>
<feature type="transmembrane region" description="Helical" evidence="2">
    <location>
        <begin position="251"/>
        <end position="274"/>
    </location>
</feature>
<dbReference type="EnsemblMetazoa" id="G22627.4">
    <property type="protein sequence ID" value="G22627.4:cds"/>
    <property type="gene ID" value="G22627"/>
</dbReference>
<proteinExistence type="predicted"/>
<keyword evidence="3" id="KW-0732">Signal</keyword>
<dbReference type="Proteomes" id="UP000005408">
    <property type="component" value="Unassembled WGS sequence"/>
</dbReference>
<feature type="region of interest" description="Disordered" evidence="1">
    <location>
        <begin position="198"/>
        <end position="237"/>
    </location>
</feature>
<name>A0A8W8K6D5_MAGGI</name>
<feature type="compositionally biased region" description="Low complexity" evidence="1">
    <location>
        <begin position="208"/>
        <end position="234"/>
    </location>
</feature>
<accession>A0A8W8K6D5</accession>
<feature type="compositionally biased region" description="Polar residues" evidence="1">
    <location>
        <begin position="136"/>
        <end position="168"/>
    </location>
</feature>
<dbReference type="EnsemblMetazoa" id="G22627.3">
    <property type="protein sequence ID" value="G22627.3:cds"/>
    <property type="gene ID" value="G22627"/>
</dbReference>
<feature type="region of interest" description="Disordered" evidence="1">
    <location>
        <begin position="282"/>
        <end position="308"/>
    </location>
</feature>
<feature type="region of interest" description="Disordered" evidence="1">
    <location>
        <begin position="136"/>
        <end position="169"/>
    </location>
</feature>
<protein>
    <submittedName>
        <fullName evidence="4">Uncharacterized protein</fullName>
    </submittedName>
</protein>
<keyword evidence="2" id="KW-0812">Transmembrane</keyword>
<evidence type="ECO:0000256" key="3">
    <source>
        <dbReference type="SAM" id="SignalP"/>
    </source>
</evidence>
<feature type="chain" id="PRO_5042431222" evidence="3">
    <location>
        <begin position="25"/>
        <end position="308"/>
    </location>
</feature>
<sequence length="308" mass="32848">MDFRLAFWLALAFVGLLEFQTIQGDTGCIYKEKNYTACTVMLYTKWKPCNGIDCDLGFQRRDKGICCPRTGNETVDLLKAACKKNCNLSDSDFFELSKYIPPSTILTSRTSPQGFKTTISAFFSTTLASTLSSTTKSMPFSQTSSKSGTHGSTIPSTSSKTRGSSVHSTLDKTRDSTVVLAIDTVTVKSFTTSSKATQIKGTTRSAVKTSIPASTVSSSSVSSSSKGNGASNASQLSRNKLQEEGGTGGGVIAGAIIGVLAVAGLSGLLAFFLYRRWKKNKEERKVEPEENGGENPVSQKPPVSTSLN</sequence>
<dbReference type="AlphaFoldDB" id="A0A8W8K6D5"/>
<organism evidence="4 5">
    <name type="scientific">Magallana gigas</name>
    <name type="common">Pacific oyster</name>
    <name type="synonym">Crassostrea gigas</name>
    <dbReference type="NCBI Taxonomy" id="29159"/>
    <lineage>
        <taxon>Eukaryota</taxon>
        <taxon>Metazoa</taxon>
        <taxon>Spiralia</taxon>
        <taxon>Lophotrochozoa</taxon>
        <taxon>Mollusca</taxon>
        <taxon>Bivalvia</taxon>
        <taxon>Autobranchia</taxon>
        <taxon>Pteriomorphia</taxon>
        <taxon>Ostreida</taxon>
        <taxon>Ostreoidea</taxon>
        <taxon>Ostreidae</taxon>
        <taxon>Magallana</taxon>
    </lineage>
</organism>
<keyword evidence="2" id="KW-1133">Transmembrane helix</keyword>